<feature type="compositionally biased region" description="Polar residues" evidence="2">
    <location>
        <begin position="332"/>
        <end position="344"/>
    </location>
</feature>
<feature type="compositionally biased region" description="Polar residues" evidence="2">
    <location>
        <begin position="47"/>
        <end position="57"/>
    </location>
</feature>
<reference evidence="4 5" key="1">
    <citation type="submission" date="2017-04" db="EMBL/GenBank/DDBJ databases">
        <title>Draft genome sequence of Marssonina coronaria NL1: causal agent of apple blotch.</title>
        <authorList>
            <person name="Cheng Q."/>
        </authorList>
    </citation>
    <scope>NUCLEOTIDE SEQUENCE [LARGE SCALE GENOMIC DNA]</scope>
    <source>
        <strain evidence="4 5">NL1</strain>
    </source>
</reference>
<dbReference type="PROSITE" id="PS50103">
    <property type="entry name" value="ZF_C3H1"/>
    <property type="match status" value="1"/>
</dbReference>
<evidence type="ECO:0000256" key="2">
    <source>
        <dbReference type="SAM" id="MobiDB-lite"/>
    </source>
</evidence>
<sequence length="425" mass="45818">MSTSEADEATLAPVISVEPLPPAEDDIAAMDTEMIASLTSRGDRGNQPHNSSPSAQEMASFGRDGHWNGPINQGQPPSSWRSEGGNPGPAPYSPNAPMIGGPFSPRTGFLFQGDAVPVSTIVPGWVHPSKDQLDTAYAYAIPRGDGTYTRLVRADDLDLSDIPPAQGPEGLIIVPSPRQVEPGRRLGGEPMVPNEVVERLANLYHNPLHGRRRRFDDTQGHIDSIVRSAQHTPGHRPEKIYCDKWIHEGVCAFTQMGCKYRHEMPSDKATQMMLGLNHGTPSWYRRAFGSTLGPETPPAALVSTPPRPSQRLAGNVNRGEYRASGPWRAGPSRSQSGGSASLNGALQGGAREFVPNLTPPRFADMSLLEGNNSQNYGAIGHQRIQGPPPQLMSLTSNTFSDPKNENSNEDEEDGGEGAITFSGRR</sequence>
<dbReference type="OrthoDB" id="5355510at2759"/>
<dbReference type="InterPro" id="IPR000571">
    <property type="entry name" value="Znf_CCCH"/>
</dbReference>
<dbReference type="Proteomes" id="UP000242519">
    <property type="component" value="Unassembled WGS sequence"/>
</dbReference>
<keyword evidence="1" id="KW-0862">Zinc</keyword>
<feature type="region of interest" description="Disordered" evidence="2">
    <location>
        <begin position="1"/>
        <end position="99"/>
    </location>
</feature>
<dbReference type="EMBL" id="MZNU01000217">
    <property type="protein sequence ID" value="OWP02736.1"/>
    <property type="molecule type" value="Genomic_DNA"/>
</dbReference>
<evidence type="ECO:0000256" key="1">
    <source>
        <dbReference type="PROSITE-ProRule" id="PRU00723"/>
    </source>
</evidence>
<feature type="compositionally biased region" description="Polar residues" evidence="2">
    <location>
        <begin position="392"/>
        <end position="401"/>
    </location>
</feature>
<protein>
    <recommendedName>
        <fullName evidence="3">C3H1-type domain-containing protein</fullName>
    </recommendedName>
</protein>
<evidence type="ECO:0000313" key="5">
    <source>
        <dbReference type="Proteomes" id="UP000242519"/>
    </source>
</evidence>
<evidence type="ECO:0000259" key="3">
    <source>
        <dbReference type="PROSITE" id="PS50103"/>
    </source>
</evidence>
<comment type="caution">
    <text evidence="4">The sequence shown here is derived from an EMBL/GenBank/DDBJ whole genome shotgun (WGS) entry which is preliminary data.</text>
</comment>
<dbReference type="GO" id="GO:0008270">
    <property type="term" value="F:zinc ion binding"/>
    <property type="evidence" value="ECO:0007669"/>
    <property type="project" value="UniProtKB-KW"/>
</dbReference>
<dbReference type="AlphaFoldDB" id="A0A218Z694"/>
<keyword evidence="1" id="KW-0863">Zinc-finger</keyword>
<feature type="region of interest" description="Disordered" evidence="2">
    <location>
        <begin position="373"/>
        <end position="425"/>
    </location>
</feature>
<name>A0A218Z694_9HELO</name>
<evidence type="ECO:0000313" key="4">
    <source>
        <dbReference type="EMBL" id="OWP02736.1"/>
    </source>
</evidence>
<accession>A0A218Z694</accession>
<feature type="compositionally biased region" description="Polar residues" evidence="2">
    <location>
        <begin position="70"/>
        <end position="81"/>
    </location>
</feature>
<keyword evidence="1" id="KW-0479">Metal-binding</keyword>
<organism evidence="4 5">
    <name type="scientific">Diplocarpon coronariae</name>
    <dbReference type="NCBI Taxonomy" id="2795749"/>
    <lineage>
        <taxon>Eukaryota</taxon>
        <taxon>Fungi</taxon>
        <taxon>Dikarya</taxon>
        <taxon>Ascomycota</taxon>
        <taxon>Pezizomycotina</taxon>
        <taxon>Leotiomycetes</taxon>
        <taxon>Helotiales</taxon>
        <taxon>Drepanopezizaceae</taxon>
        <taxon>Diplocarpon</taxon>
    </lineage>
</organism>
<keyword evidence="5" id="KW-1185">Reference proteome</keyword>
<dbReference type="STRING" id="503106.A0A218Z694"/>
<feature type="zinc finger region" description="C3H1-type" evidence="1">
    <location>
        <begin position="236"/>
        <end position="265"/>
    </location>
</feature>
<feature type="region of interest" description="Disordered" evidence="2">
    <location>
        <begin position="294"/>
        <end position="358"/>
    </location>
</feature>
<proteinExistence type="predicted"/>
<gene>
    <name evidence="4" type="ORF">B2J93_153</name>
</gene>
<feature type="domain" description="C3H1-type" evidence="3">
    <location>
        <begin position="236"/>
        <end position="265"/>
    </location>
</feature>
<dbReference type="InParanoid" id="A0A218Z694"/>